<keyword evidence="1 4" id="KW-0732">Signal</keyword>
<dbReference type="PANTHER" id="PTHR11008">
    <property type="entry name" value="PROTEIN TAKEOUT-LIKE PROTEIN"/>
    <property type="match status" value="1"/>
</dbReference>
<name>A0A2H1V896_SPOFR</name>
<comment type="similarity">
    <text evidence="3">Belongs to the TO family.</text>
</comment>
<dbReference type="Gene3D" id="3.15.10.30">
    <property type="entry name" value="Haemolymph juvenile hormone binding protein"/>
    <property type="match status" value="1"/>
</dbReference>
<dbReference type="SMART" id="SM00700">
    <property type="entry name" value="JHBP"/>
    <property type="match status" value="1"/>
</dbReference>
<evidence type="ECO:0000256" key="3">
    <source>
        <dbReference type="ARBA" id="ARBA00060902"/>
    </source>
</evidence>
<evidence type="ECO:0000256" key="4">
    <source>
        <dbReference type="SAM" id="SignalP"/>
    </source>
</evidence>
<evidence type="ECO:0000256" key="2">
    <source>
        <dbReference type="ARBA" id="ARBA00023108"/>
    </source>
</evidence>
<dbReference type="Pfam" id="PF06585">
    <property type="entry name" value="JHBP"/>
    <property type="match status" value="1"/>
</dbReference>
<dbReference type="PANTHER" id="PTHR11008:SF41">
    <property type="entry name" value="RE70318P"/>
    <property type="match status" value="1"/>
</dbReference>
<dbReference type="GO" id="GO:0005615">
    <property type="term" value="C:extracellular space"/>
    <property type="evidence" value="ECO:0007669"/>
    <property type="project" value="TreeGrafter"/>
</dbReference>
<organism evidence="5">
    <name type="scientific">Spodoptera frugiperda</name>
    <name type="common">Fall armyworm</name>
    <dbReference type="NCBI Taxonomy" id="7108"/>
    <lineage>
        <taxon>Eukaryota</taxon>
        <taxon>Metazoa</taxon>
        <taxon>Ecdysozoa</taxon>
        <taxon>Arthropoda</taxon>
        <taxon>Hexapoda</taxon>
        <taxon>Insecta</taxon>
        <taxon>Pterygota</taxon>
        <taxon>Neoptera</taxon>
        <taxon>Endopterygota</taxon>
        <taxon>Lepidoptera</taxon>
        <taxon>Glossata</taxon>
        <taxon>Ditrysia</taxon>
        <taxon>Noctuoidea</taxon>
        <taxon>Noctuidae</taxon>
        <taxon>Amphipyrinae</taxon>
        <taxon>Spodoptera</taxon>
    </lineage>
</organism>
<protein>
    <submittedName>
        <fullName evidence="5">SFRICE_000531</fullName>
    </submittedName>
</protein>
<evidence type="ECO:0000313" key="5">
    <source>
        <dbReference type="EMBL" id="SOQ37016.1"/>
    </source>
</evidence>
<dbReference type="GO" id="GO:0007623">
    <property type="term" value="P:circadian rhythm"/>
    <property type="evidence" value="ECO:0007669"/>
    <property type="project" value="UniProtKB-ARBA"/>
</dbReference>
<dbReference type="InterPro" id="IPR038606">
    <property type="entry name" value="To_sf"/>
</dbReference>
<reference evidence="5" key="1">
    <citation type="submission" date="2016-07" db="EMBL/GenBank/DDBJ databases">
        <authorList>
            <person name="Bretaudeau A."/>
        </authorList>
    </citation>
    <scope>NUCLEOTIDE SEQUENCE</scope>
    <source>
        <strain evidence="5">Rice</strain>
        <tissue evidence="5">Whole body</tissue>
    </source>
</reference>
<keyword evidence="2" id="KW-0090">Biological rhythms</keyword>
<accession>A0A2H1V896</accession>
<feature type="signal peptide" evidence="4">
    <location>
        <begin position="1"/>
        <end position="16"/>
    </location>
</feature>
<evidence type="ECO:0000256" key="1">
    <source>
        <dbReference type="ARBA" id="ARBA00022729"/>
    </source>
</evidence>
<proteinExistence type="inferred from homology"/>
<dbReference type="InterPro" id="IPR010562">
    <property type="entry name" value="Haemolymph_juvenile_hormone-bd"/>
</dbReference>
<gene>
    <name evidence="5" type="ORF">SFRICE_000531</name>
</gene>
<feature type="chain" id="PRO_5013877278" evidence="4">
    <location>
        <begin position="17"/>
        <end position="240"/>
    </location>
</feature>
<dbReference type="EMBL" id="ODYU01001173">
    <property type="protein sequence ID" value="SOQ37016.1"/>
    <property type="molecule type" value="Genomic_DNA"/>
</dbReference>
<sequence length="240" mass="26052">MNNYLTYLSFFAVVLGAKSASAPFIKPCKSGDNACVLASAQAAVPIMAAGIPELGIKSLDPMKFDEIKGDQAGLTLKFTDTTVTGMKGCTVDGVKHDLSKAKQSITIRCSVDLNGDYKLGGQLLVLPIRGEGKYHINIRDIVIKATNGLVTVDGDDGKKHWHIDNWHFTHQVKTGAVFNFDNLFNGNKVLAGPVEDFVNANWRDVMREVAPPIVHAIVARVVEDVEALYKAVPADELYIP</sequence>
<dbReference type="FunFam" id="3.15.10.30:FF:000001">
    <property type="entry name" value="Takeout-like protein 1"/>
    <property type="match status" value="1"/>
</dbReference>
<dbReference type="AlphaFoldDB" id="A0A2H1V896"/>